<proteinExistence type="predicted"/>
<keyword evidence="3" id="KW-1185">Reference proteome</keyword>
<dbReference type="AlphaFoldDB" id="A0A918Z5J1"/>
<protein>
    <submittedName>
        <fullName evidence="2">Uncharacterized protein</fullName>
    </submittedName>
</protein>
<feature type="region of interest" description="Disordered" evidence="1">
    <location>
        <begin position="63"/>
        <end position="112"/>
    </location>
</feature>
<evidence type="ECO:0000313" key="2">
    <source>
        <dbReference type="EMBL" id="GHE37720.1"/>
    </source>
</evidence>
<organism evidence="2 3">
    <name type="scientific">Streptomyces longispororuber</name>
    <dbReference type="NCBI Taxonomy" id="68230"/>
    <lineage>
        <taxon>Bacteria</taxon>
        <taxon>Bacillati</taxon>
        <taxon>Actinomycetota</taxon>
        <taxon>Actinomycetes</taxon>
        <taxon>Kitasatosporales</taxon>
        <taxon>Streptomycetaceae</taxon>
        <taxon>Streptomyces</taxon>
    </lineage>
</organism>
<dbReference type="EMBL" id="BNBT01000004">
    <property type="protein sequence ID" value="GHE37720.1"/>
    <property type="molecule type" value="Genomic_DNA"/>
</dbReference>
<evidence type="ECO:0000313" key="3">
    <source>
        <dbReference type="Proteomes" id="UP000608024"/>
    </source>
</evidence>
<dbReference type="Proteomes" id="UP000608024">
    <property type="component" value="Unassembled WGS sequence"/>
</dbReference>
<comment type="caution">
    <text evidence="2">The sequence shown here is derived from an EMBL/GenBank/DDBJ whole genome shotgun (WGS) entry which is preliminary data.</text>
</comment>
<gene>
    <name evidence="2" type="ORF">GCM10018785_04150</name>
</gene>
<reference evidence="2" key="2">
    <citation type="submission" date="2020-09" db="EMBL/GenBank/DDBJ databases">
        <authorList>
            <person name="Sun Q."/>
            <person name="Ohkuma M."/>
        </authorList>
    </citation>
    <scope>NUCLEOTIDE SEQUENCE</scope>
    <source>
        <strain evidence="2">JCM 4784</strain>
    </source>
</reference>
<reference evidence="2" key="1">
    <citation type="journal article" date="2014" name="Int. J. Syst. Evol. Microbiol.">
        <title>Complete genome sequence of Corynebacterium casei LMG S-19264T (=DSM 44701T), isolated from a smear-ripened cheese.</title>
        <authorList>
            <consortium name="US DOE Joint Genome Institute (JGI-PGF)"/>
            <person name="Walter F."/>
            <person name="Albersmeier A."/>
            <person name="Kalinowski J."/>
            <person name="Ruckert C."/>
        </authorList>
    </citation>
    <scope>NUCLEOTIDE SEQUENCE</scope>
    <source>
        <strain evidence="2">JCM 4784</strain>
    </source>
</reference>
<accession>A0A918Z5J1</accession>
<sequence length="123" mass="13014">MIVAVAARVRRGRFPKRAPEAVWVRLWVSVAVSMTRWPPGQAGTGRVPHALSGPYPDRAAALRARPTTPEGRSTPLSSAWRARGTGPVRVRTADGSAPTAPAVSVREGQGQDVAQGVRACLGR</sequence>
<name>A0A918Z5J1_9ACTN</name>
<evidence type="ECO:0000256" key="1">
    <source>
        <dbReference type="SAM" id="MobiDB-lite"/>
    </source>
</evidence>